<gene>
    <name evidence="1" type="ORF">Patl1_31751</name>
</gene>
<reference evidence="2" key="1">
    <citation type="journal article" date="2023" name="G3 (Bethesda)">
        <title>Genome assembly and association tests identify interacting loci associated with vigor, precocity, and sex in interspecific pistachio rootstocks.</title>
        <authorList>
            <person name="Palmer W."/>
            <person name="Jacygrad E."/>
            <person name="Sagayaradj S."/>
            <person name="Cavanaugh K."/>
            <person name="Han R."/>
            <person name="Bertier L."/>
            <person name="Beede B."/>
            <person name="Kafkas S."/>
            <person name="Golino D."/>
            <person name="Preece J."/>
            <person name="Michelmore R."/>
        </authorList>
    </citation>
    <scope>NUCLEOTIDE SEQUENCE [LARGE SCALE GENOMIC DNA]</scope>
</reference>
<organism evidence="1 2">
    <name type="scientific">Pistacia atlantica</name>
    <dbReference type="NCBI Taxonomy" id="434234"/>
    <lineage>
        <taxon>Eukaryota</taxon>
        <taxon>Viridiplantae</taxon>
        <taxon>Streptophyta</taxon>
        <taxon>Embryophyta</taxon>
        <taxon>Tracheophyta</taxon>
        <taxon>Spermatophyta</taxon>
        <taxon>Magnoliopsida</taxon>
        <taxon>eudicotyledons</taxon>
        <taxon>Gunneridae</taxon>
        <taxon>Pentapetalae</taxon>
        <taxon>rosids</taxon>
        <taxon>malvids</taxon>
        <taxon>Sapindales</taxon>
        <taxon>Anacardiaceae</taxon>
        <taxon>Pistacia</taxon>
    </lineage>
</organism>
<proteinExistence type="predicted"/>
<dbReference type="EMBL" id="CM047905">
    <property type="protein sequence ID" value="KAJ0088938.1"/>
    <property type="molecule type" value="Genomic_DNA"/>
</dbReference>
<keyword evidence="2" id="KW-1185">Reference proteome</keyword>
<evidence type="ECO:0000313" key="1">
    <source>
        <dbReference type="EMBL" id="KAJ0088938.1"/>
    </source>
</evidence>
<protein>
    <submittedName>
        <fullName evidence="1">Uncharacterized protein</fullName>
    </submittedName>
</protein>
<evidence type="ECO:0000313" key="2">
    <source>
        <dbReference type="Proteomes" id="UP001164250"/>
    </source>
</evidence>
<name>A0ACC1AQM1_9ROSI</name>
<accession>A0ACC1AQM1</accession>
<comment type="caution">
    <text evidence="1">The sequence shown here is derived from an EMBL/GenBank/DDBJ whole genome shotgun (WGS) entry which is preliminary data.</text>
</comment>
<dbReference type="Proteomes" id="UP001164250">
    <property type="component" value="Chromosome 9"/>
</dbReference>
<sequence length="65" mass="7121">MELEKGTKERGFIVSWAPQEEVLSHPAIGGFLTRGGWNSTLEGIVDGVPMICWPKIADQRLIVGV</sequence>